<feature type="binding site" evidence="8">
    <location>
        <position position="116"/>
    </location>
    <ligand>
        <name>GTP</name>
        <dbReference type="ChEBI" id="CHEBI:37565"/>
    </ligand>
</feature>
<dbReference type="HAMAP" id="MF_00316">
    <property type="entry name" value="MobA"/>
    <property type="match status" value="1"/>
</dbReference>
<keyword evidence="11" id="KW-1185">Reference proteome</keyword>
<accession>A0A109B8X2</accession>
<dbReference type="PATRIC" id="fig|121290.4.peg.773"/>
<feature type="domain" description="MobA-like NTP transferase" evidence="9">
    <location>
        <begin position="19"/>
        <end position="176"/>
    </location>
</feature>
<dbReference type="RefSeq" id="WP_068464831.1">
    <property type="nucleotide sequence ID" value="NZ_LMTR01000093.1"/>
</dbReference>
<dbReference type="InterPro" id="IPR029044">
    <property type="entry name" value="Nucleotide-diphossugar_trans"/>
</dbReference>
<keyword evidence="7 8" id="KW-0501">Molybdenum cofactor biosynthesis</keyword>
<organism evidence="10 11">
    <name type="scientific">Hyphomicrobium sulfonivorans</name>
    <dbReference type="NCBI Taxonomy" id="121290"/>
    <lineage>
        <taxon>Bacteria</taxon>
        <taxon>Pseudomonadati</taxon>
        <taxon>Pseudomonadota</taxon>
        <taxon>Alphaproteobacteria</taxon>
        <taxon>Hyphomicrobiales</taxon>
        <taxon>Hyphomicrobiaceae</taxon>
        <taxon>Hyphomicrobium</taxon>
    </lineage>
</organism>
<dbReference type="EMBL" id="LMTR01000093">
    <property type="protein sequence ID" value="KWT64328.1"/>
    <property type="molecule type" value="Genomic_DNA"/>
</dbReference>
<feature type="binding site" evidence="8">
    <location>
        <position position="35"/>
    </location>
    <ligand>
        <name>GTP</name>
        <dbReference type="ChEBI" id="CHEBI:37565"/>
    </ligand>
</feature>
<keyword evidence="5 8" id="KW-0460">Magnesium</keyword>
<feature type="binding site" evidence="8">
    <location>
        <position position="81"/>
    </location>
    <ligand>
        <name>GTP</name>
        <dbReference type="ChEBI" id="CHEBI:37565"/>
    </ligand>
</feature>
<keyword evidence="3 8" id="KW-0479">Metal-binding</keyword>
<dbReference type="GO" id="GO:0005737">
    <property type="term" value="C:cytoplasm"/>
    <property type="evidence" value="ECO:0007669"/>
    <property type="project" value="UniProtKB-SubCell"/>
</dbReference>
<evidence type="ECO:0000256" key="6">
    <source>
        <dbReference type="ARBA" id="ARBA00023134"/>
    </source>
</evidence>
<dbReference type="Gene3D" id="3.90.550.10">
    <property type="entry name" value="Spore Coat Polysaccharide Biosynthesis Protein SpsA, Chain A"/>
    <property type="match status" value="1"/>
</dbReference>
<evidence type="ECO:0000256" key="4">
    <source>
        <dbReference type="ARBA" id="ARBA00022741"/>
    </source>
</evidence>
<feature type="binding site" evidence="8">
    <location>
        <position position="116"/>
    </location>
    <ligand>
        <name>Mg(2+)</name>
        <dbReference type="ChEBI" id="CHEBI:18420"/>
    </ligand>
</feature>
<dbReference type="Proteomes" id="UP000059074">
    <property type="component" value="Unassembled WGS sequence"/>
</dbReference>
<feature type="binding site" evidence="8">
    <location>
        <position position="63"/>
    </location>
    <ligand>
        <name>GTP</name>
        <dbReference type="ChEBI" id="CHEBI:37565"/>
    </ligand>
</feature>
<dbReference type="PANTHER" id="PTHR19136">
    <property type="entry name" value="MOLYBDENUM COFACTOR GUANYLYLTRANSFERASE"/>
    <property type="match status" value="1"/>
</dbReference>
<comment type="similarity">
    <text evidence="8">Belongs to the MobA family.</text>
</comment>
<dbReference type="GO" id="GO:0046872">
    <property type="term" value="F:metal ion binding"/>
    <property type="evidence" value="ECO:0007669"/>
    <property type="project" value="UniProtKB-KW"/>
</dbReference>
<name>A0A109B8X2_HYPSL</name>
<comment type="catalytic activity">
    <reaction evidence="8">
        <text>Mo-molybdopterin + GTP + H(+) = Mo-molybdopterin guanine dinucleotide + diphosphate</text>
        <dbReference type="Rhea" id="RHEA:34243"/>
        <dbReference type="ChEBI" id="CHEBI:15378"/>
        <dbReference type="ChEBI" id="CHEBI:33019"/>
        <dbReference type="ChEBI" id="CHEBI:37565"/>
        <dbReference type="ChEBI" id="CHEBI:71302"/>
        <dbReference type="ChEBI" id="CHEBI:71310"/>
        <dbReference type="EC" id="2.7.7.77"/>
    </reaction>
</comment>
<dbReference type="CDD" id="cd02503">
    <property type="entry name" value="MobA"/>
    <property type="match status" value="1"/>
</dbReference>
<comment type="subcellular location">
    <subcellularLocation>
        <location evidence="8">Cytoplasm</location>
    </subcellularLocation>
</comment>
<protein>
    <recommendedName>
        <fullName evidence="8">Molybdenum cofactor guanylyltransferase</fullName>
        <shortName evidence="8">MoCo guanylyltransferase</shortName>
        <ecNumber evidence="8">2.7.7.77</ecNumber>
    </recommendedName>
    <alternativeName>
        <fullName evidence="8">GTP:molybdopterin guanylyltransferase</fullName>
    </alternativeName>
    <alternativeName>
        <fullName evidence="8">Mo-MPT guanylyltransferase</fullName>
    </alternativeName>
    <alternativeName>
        <fullName evidence="8">Molybdopterin guanylyltransferase</fullName>
    </alternativeName>
    <alternativeName>
        <fullName evidence="8">Molybdopterin-guanine dinucleotide synthase</fullName>
        <shortName evidence="8">MGD synthase</shortName>
    </alternativeName>
</protein>
<evidence type="ECO:0000256" key="7">
    <source>
        <dbReference type="ARBA" id="ARBA00023150"/>
    </source>
</evidence>
<evidence type="ECO:0000256" key="3">
    <source>
        <dbReference type="ARBA" id="ARBA00022723"/>
    </source>
</evidence>
<dbReference type="GO" id="GO:0005525">
    <property type="term" value="F:GTP binding"/>
    <property type="evidence" value="ECO:0007669"/>
    <property type="project" value="UniProtKB-UniRule"/>
</dbReference>
<dbReference type="InterPro" id="IPR013482">
    <property type="entry name" value="Molybde_CF_guanTrfase"/>
</dbReference>
<evidence type="ECO:0000256" key="2">
    <source>
        <dbReference type="ARBA" id="ARBA00022679"/>
    </source>
</evidence>
<keyword evidence="6 8" id="KW-0342">GTP-binding</keyword>
<sequence>MQSETGTADIPDRRASVVGILLAGGLSSRMGGPEKSLLDLGGRPMLWSVLDRMAPQVGQIAINANGDPARFAAFPHPIVADAIPGHAGPLAGLHAGLLWTRREAPAARYVATASADSPFLPLDLVQRLAGAIRSSGKPCAIAAYAGEKYPVAGLWSIDLAEAATEALARNMRALHRFAEANDCATVEFPSLSFGDISVDPFFNVNTPEEYEQARAIHAAATNLGAL</sequence>
<evidence type="ECO:0000256" key="5">
    <source>
        <dbReference type="ARBA" id="ARBA00022842"/>
    </source>
</evidence>
<evidence type="ECO:0000256" key="8">
    <source>
        <dbReference type="HAMAP-Rule" id="MF_00316"/>
    </source>
</evidence>
<keyword evidence="1 8" id="KW-0963">Cytoplasm</keyword>
<dbReference type="PANTHER" id="PTHR19136:SF81">
    <property type="entry name" value="MOLYBDENUM COFACTOR GUANYLYLTRANSFERASE"/>
    <property type="match status" value="1"/>
</dbReference>
<gene>
    <name evidence="8" type="primary">mobA</name>
    <name evidence="10" type="ORF">APY04_3340</name>
</gene>
<dbReference type="OrthoDB" id="9788394at2"/>
<keyword evidence="4 8" id="KW-0547">Nucleotide-binding</keyword>
<dbReference type="NCBIfam" id="TIGR02665">
    <property type="entry name" value="molyb_mobA"/>
    <property type="match status" value="1"/>
</dbReference>
<dbReference type="EC" id="2.7.7.77" evidence="8"/>
<keyword evidence="2 8" id="KW-0808">Transferase</keyword>
<comment type="domain">
    <text evidence="8">The N-terminal domain determines nucleotide recognition and specific binding, while the C-terminal domain determines the specific binding to the target protein.</text>
</comment>
<comment type="subunit">
    <text evidence="8">Monomer.</text>
</comment>
<evidence type="ECO:0000259" key="9">
    <source>
        <dbReference type="Pfam" id="PF12804"/>
    </source>
</evidence>
<dbReference type="AlphaFoldDB" id="A0A109B8X2"/>
<dbReference type="InterPro" id="IPR025877">
    <property type="entry name" value="MobA-like_NTP_Trfase"/>
</dbReference>
<dbReference type="GO" id="GO:1902758">
    <property type="term" value="P:bis(molybdopterin guanine dinucleotide)molybdenum biosynthetic process"/>
    <property type="evidence" value="ECO:0007669"/>
    <property type="project" value="TreeGrafter"/>
</dbReference>
<feature type="binding site" evidence="8">
    <location>
        <begin position="22"/>
        <end position="24"/>
    </location>
    <ligand>
        <name>GTP</name>
        <dbReference type="ChEBI" id="CHEBI:37565"/>
    </ligand>
</feature>
<reference evidence="10 11" key="1">
    <citation type="submission" date="2015-10" db="EMBL/GenBank/DDBJ databases">
        <title>Transcriptomic analysis of a linuron degrading triple-species bacterial consortium.</title>
        <authorList>
            <person name="Albers P."/>
        </authorList>
    </citation>
    <scope>NUCLEOTIDE SEQUENCE [LARGE SCALE GENOMIC DNA]</scope>
    <source>
        <strain evidence="10 11">WDL6</strain>
    </source>
</reference>
<evidence type="ECO:0000256" key="1">
    <source>
        <dbReference type="ARBA" id="ARBA00022490"/>
    </source>
</evidence>
<comment type="function">
    <text evidence="8">Transfers a GMP moiety from GTP to Mo-molybdopterin (Mo-MPT) cofactor (Moco or molybdenum cofactor) to form Mo-molybdopterin guanine dinucleotide (Mo-MGD) cofactor.</text>
</comment>
<dbReference type="GO" id="GO:0061603">
    <property type="term" value="F:molybdenum cofactor guanylyltransferase activity"/>
    <property type="evidence" value="ECO:0007669"/>
    <property type="project" value="UniProtKB-EC"/>
</dbReference>
<proteinExistence type="inferred from homology"/>
<evidence type="ECO:0000313" key="11">
    <source>
        <dbReference type="Proteomes" id="UP000059074"/>
    </source>
</evidence>
<dbReference type="SUPFAM" id="SSF53448">
    <property type="entry name" value="Nucleotide-diphospho-sugar transferases"/>
    <property type="match status" value="1"/>
</dbReference>
<dbReference type="STRING" id="121290.APY04_3340"/>
<comment type="caution">
    <text evidence="10">The sequence shown here is derived from an EMBL/GenBank/DDBJ whole genome shotgun (WGS) entry which is preliminary data.</text>
</comment>
<dbReference type="Pfam" id="PF12804">
    <property type="entry name" value="NTP_transf_3"/>
    <property type="match status" value="1"/>
</dbReference>
<comment type="cofactor">
    <cofactor evidence="8">
        <name>Mg(2+)</name>
        <dbReference type="ChEBI" id="CHEBI:18420"/>
    </cofactor>
</comment>
<evidence type="ECO:0000313" key="10">
    <source>
        <dbReference type="EMBL" id="KWT64328.1"/>
    </source>
</evidence>